<dbReference type="NCBIfam" id="TIGR02675">
    <property type="entry name" value="tape_meas_nterm"/>
    <property type="match status" value="1"/>
</dbReference>
<dbReference type="AlphaFoldDB" id="A0A1G9YT46"/>
<name>A0A1G9YT46_9FIRM</name>
<organism evidence="3 4">
    <name type="scientific">Dendrosporobacter quercicolus</name>
    <dbReference type="NCBI Taxonomy" id="146817"/>
    <lineage>
        <taxon>Bacteria</taxon>
        <taxon>Bacillati</taxon>
        <taxon>Bacillota</taxon>
        <taxon>Negativicutes</taxon>
        <taxon>Selenomonadales</taxon>
        <taxon>Sporomusaceae</taxon>
        <taxon>Dendrosporobacter</taxon>
    </lineage>
</organism>
<dbReference type="EMBL" id="FNHB01000012">
    <property type="protein sequence ID" value="SDN12284.1"/>
    <property type="molecule type" value="Genomic_DNA"/>
</dbReference>
<gene>
    <name evidence="3" type="ORF">SAMN04488502_11259</name>
</gene>
<keyword evidence="1" id="KW-1133">Transmembrane helix</keyword>
<dbReference type="Proteomes" id="UP000214880">
    <property type="component" value="Unassembled WGS sequence"/>
</dbReference>
<dbReference type="OrthoDB" id="1677957at2"/>
<feature type="transmembrane region" description="Helical" evidence="1">
    <location>
        <begin position="336"/>
        <end position="355"/>
    </location>
</feature>
<protein>
    <submittedName>
        <fullName evidence="3">Tape measure domain-containing protein</fullName>
    </submittedName>
</protein>
<feature type="transmembrane region" description="Helical" evidence="1">
    <location>
        <begin position="362"/>
        <end position="382"/>
    </location>
</feature>
<dbReference type="RefSeq" id="WP_092074753.1">
    <property type="nucleotide sequence ID" value="NZ_FNHB01000012.1"/>
</dbReference>
<feature type="domain" description="Tape measure protein N-terminal" evidence="2">
    <location>
        <begin position="100"/>
        <end position="281"/>
    </location>
</feature>
<feature type="transmembrane region" description="Helical" evidence="1">
    <location>
        <begin position="308"/>
        <end position="330"/>
    </location>
</feature>
<evidence type="ECO:0000313" key="3">
    <source>
        <dbReference type="EMBL" id="SDN12284.1"/>
    </source>
</evidence>
<dbReference type="STRING" id="146817.SAMN04488502_11259"/>
<feature type="transmembrane region" description="Helical" evidence="1">
    <location>
        <begin position="423"/>
        <end position="444"/>
    </location>
</feature>
<feature type="transmembrane region" description="Helical" evidence="1">
    <location>
        <begin position="388"/>
        <end position="411"/>
    </location>
</feature>
<evidence type="ECO:0000259" key="2">
    <source>
        <dbReference type="Pfam" id="PF20155"/>
    </source>
</evidence>
<evidence type="ECO:0000313" key="4">
    <source>
        <dbReference type="Proteomes" id="UP000214880"/>
    </source>
</evidence>
<proteinExistence type="predicted"/>
<reference evidence="3 4" key="1">
    <citation type="submission" date="2016-10" db="EMBL/GenBank/DDBJ databases">
        <authorList>
            <person name="de Groot N.N."/>
        </authorList>
    </citation>
    <scope>NUCLEOTIDE SEQUENCE [LARGE SCALE GENOMIC DNA]</scope>
    <source>
        <strain evidence="3 4">DSM 1736</strain>
    </source>
</reference>
<dbReference type="Pfam" id="PF20155">
    <property type="entry name" value="TMP_3"/>
    <property type="match status" value="1"/>
</dbReference>
<keyword evidence="1" id="KW-0472">Membrane</keyword>
<sequence length="663" mass="69309">MATLETVIALRDKFTNTIQHMTGSTRQLTSGLDNLQAATAHTDTALAGVAGAVNRLNSGFTGGGNAVQQAGGFMTGFAGLAVKAAGRAVAAISNIQTALSVMSLANEYAQTAARLAVMNDGLQSAAQLQNMIFHSAMNARVAYQAMADAAGNLGVLAGEAFSGNREIITFLEQVNKQFAISGTSAAGIQTAMLQLTQGMGAGVLSGEALHAVLNQAPTIVKTIAKYLNVSTGELQTMADEGRITSEIVKSAMLAAAAETNAAFEKLPVTFSQAFTMAGNVAYQAFTPVWEAVGRIANNKNLHSMLNRLYPVLLVIGTAIAGVIDGVSWLASVVGNVLGYAFSWVTAIAVIGFQAITAAIPFVLAAVMGLAAGWAVLNAAKLYNIVTDAMIAAYVWMQVAAITAVNAVIAAYRWLVLAVVAAKGMWAMATHGVTVAQTLLAVATWAVSAPLLAVAAVIVGVMVAALAVWGLASLNLRNAFADAMNFMIDACQIGVNTMARMINGLIDIINKAAGGLNSLFGTNIGTIDHVGTVDFQGAKKWSGYIREGTFMENLTGEIGGMLDLPELPNTNNFTSSYDPANAETAKNTKGIQDALGILDEDIKYMRDIADREYISQTKYSTVKIDMSGMSTTVNNRGDLDGYIDGLGQYISERISNAVEGVHEE</sequence>
<feature type="transmembrane region" description="Helical" evidence="1">
    <location>
        <begin position="450"/>
        <end position="471"/>
    </location>
</feature>
<keyword evidence="1" id="KW-0812">Transmembrane</keyword>
<dbReference type="InterPro" id="IPR013491">
    <property type="entry name" value="Tape_meas_N"/>
</dbReference>
<evidence type="ECO:0000256" key="1">
    <source>
        <dbReference type="SAM" id="Phobius"/>
    </source>
</evidence>
<accession>A0A1G9YT46</accession>
<keyword evidence="4" id="KW-1185">Reference proteome</keyword>